<accession>A0ABQ8S868</accession>
<evidence type="ECO:0000313" key="2">
    <source>
        <dbReference type="Proteomes" id="UP001148838"/>
    </source>
</evidence>
<sequence length="229" mass="26156">METDADVRGCSERGTSVTEGEHLNFSSSLPIALTMPRSKNGKKREKVDVEALRMAIKDVLTNGSKKEKAWGEIVNEYQQELGKSTSEKQLKKKFQNMKAETSQISFFKIIFKFINLISFISFKVFGYVMKYGTTNCYSRYCSSLTCEVMIVQELLLEEYCFIQLLLNVVSTASVFRMMDNNYVTLQRNKNETAGRFDGYHGGCTSCCLCYASKILRNIRTVISFEEKRA</sequence>
<evidence type="ECO:0000313" key="1">
    <source>
        <dbReference type="EMBL" id="KAJ4430244.1"/>
    </source>
</evidence>
<name>A0ABQ8S868_PERAM</name>
<dbReference type="EMBL" id="JAJSOF020000033">
    <property type="protein sequence ID" value="KAJ4430244.1"/>
    <property type="molecule type" value="Genomic_DNA"/>
</dbReference>
<proteinExistence type="predicted"/>
<reference evidence="1 2" key="1">
    <citation type="journal article" date="2022" name="Allergy">
        <title>Genome assembly and annotation of Periplaneta americana reveal a comprehensive cockroach allergen profile.</title>
        <authorList>
            <person name="Wang L."/>
            <person name="Xiong Q."/>
            <person name="Saelim N."/>
            <person name="Wang L."/>
            <person name="Nong W."/>
            <person name="Wan A.T."/>
            <person name="Shi M."/>
            <person name="Liu X."/>
            <person name="Cao Q."/>
            <person name="Hui J.H.L."/>
            <person name="Sookrung N."/>
            <person name="Leung T.F."/>
            <person name="Tungtrongchitr A."/>
            <person name="Tsui S.K.W."/>
        </authorList>
    </citation>
    <scope>NUCLEOTIDE SEQUENCE [LARGE SCALE GENOMIC DNA]</scope>
    <source>
        <strain evidence="1">PWHHKU_190912</strain>
    </source>
</reference>
<organism evidence="1 2">
    <name type="scientific">Periplaneta americana</name>
    <name type="common">American cockroach</name>
    <name type="synonym">Blatta americana</name>
    <dbReference type="NCBI Taxonomy" id="6978"/>
    <lineage>
        <taxon>Eukaryota</taxon>
        <taxon>Metazoa</taxon>
        <taxon>Ecdysozoa</taxon>
        <taxon>Arthropoda</taxon>
        <taxon>Hexapoda</taxon>
        <taxon>Insecta</taxon>
        <taxon>Pterygota</taxon>
        <taxon>Neoptera</taxon>
        <taxon>Polyneoptera</taxon>
        <taxon>Dictyoptera</taxon>
        <taxon>Blattodea</taxon>
        <taxon>Blattoidea</taxon>
        <taxon>Blattidae</taxon>
        <taxon>Blattinae</taxon>
        <taxon>Periplaneta</taxon>
    </lineage>
</organism>
<evidence type="ECO:0008006" key="3">
    <source>
        <dbReference type="Google" id="ProtNLM"/>
    </source>
</evidence>
<dbReference type="Proteomes" id="UP001148838">
    <property type="component" value="Unassembled WGS sequence"/>
</dbReference>
<keyword evidence="2" id="KW-1185">Reference proteome</keyword>
<protein>
    <recommendedName>
        <fullName evidence="3">Regulatory protein zeste</fullName>
    </recommendedName>
</protein>
<comment type="caution">
    <text evidence="1">The sequence shown here is derived from an EMBL/GenBank/DDBJ whole genome shotgun (WGS) entry which is preliminary data.</text>
</comment>
<gene>
    <name evidence="1" type="ORF">ANN_22456</name>
</gene>